<keyword evidence="11" id="KW-0966">Cell projection</keyword>
<dbReference type="GO" id="GO:0044780">
    <property type="term" value="P:bacterial-type flagellum assembly"/>
    <property type="evidence" value="ECO:0007669"/>
    <property type="project" value="UniProtKB-UniRule"/>
</dbReference>
<protein>
    <recommendedName>
        <fullName evidence="3 9">Flagellar biosynthetic protein FliR</fullName>
    </recommendedName>
</protein>
<dbReference type="EMBL" id="CP000950">
    <property type="protein sequence ID" value="ACA67005.1"/>
    <property type="molecule type" value="Genomic_DNA"/>
</dbReference>
<feature type="transmembrane region" description="Helical" evidence="10">
    <location>
        <begin position="211"/>
        <end position="236"/>
    </location>
</feature>
<keyword evidence="4 10" id="KW-1003">Cell membrane</keyword>
<keyword evidence="11" id="KW-0969">Cilium</keyword>
<feature type="transmembrane region" description="Helical" evidence="10">
    <location>
        <begin position="126"/>
        <end position="154"/>
    </location>
</feature>
<keyword evidence="7 10" id="KW-0472">Membrane</keyword>
<dbReference type="InterPro" id="IPR002010">
    <property type="entry name" value="T3SS_IM_R"/>
</dbReference>
<dbReference type="GO" id="GO:0009425">
    <property type="term" value="C:bacterial-type flagellum basal body"/>
    <property type="evidence" value="ECO:0007669"/>
    <property type="project" value="UniProtKB-SubCell"/>
</dbReference>
<evidence type="ECO:0000256" key="3">
    <source>
        <dbReference type="ARBA" id="ARBA00021717"/>
    </source>
</evidence>
<evidence type="ECO:0000256" key="2">
    <source>
        <dbReference type="ARBA" id="ARBA00009772"/>
    </source>
</evidence>
<organism evidence="11">
    <name type="scientific">Yersinia pseudotuberculosis serotype O:3 (strain YPIII)</name>
    <dbReference type="NCBI Taxonomy" id="502800"/>
    <lineage>
        <taxon>Bacteria</taxon>
        <taxon>Pseudomonadati</taxon>
        <taxon>Pseudomonadota</taxon>
        <taxon>Gammaproteobacteria</taxon>
        <taxon>Enterobacterales</taxon>
        <taxon>Yersiniaceae</taxon>
        <taxon>Yersinia</taxon>
    </lineage>
</organism>
<keyword evidence="6 10" id="KW-1133">Transmembrane helix</keyword>
<feature type="transmembrane region" description="Helical" evidence="10">
    <location>
        <begin position="12"/>
        <end position="33"/>
    </location>
</feature>
<accession>A0A0H3AZP7</accession>
<dbReference type="Pfam" id="PF01311">
    <property type="entry name" value="Bac_export_1"/>
    <property type="match status" value="1"/>
</dbReference>
<keyword evidence="8 10" id="KW-0975">Bacterial flagellum</keyword>
<feature type="transmembrane region" description="Helical" evidence="10">
    <location>
        <begin position="45"/>
        <end position="64"/>
    </location>
</feature>
<feature type="transmembrane region" description="Helical" evidence="10">
    <location>
        <begin position="84"/>
        <end position="105"/>
    </location>
</feature>
<comment type="similarity">
    <text evidence="2 10">Belongs to the FliR/MopE/SpaR family.</text>
</comment>
<keyword evidence="5 10" id="KW-0812">Transmembrane</keyword>
<proteinExistence type="inferred from homology"/>
<comment type="subcellular location">
    <subcellularLocation>
        <location evidence="10">Cell membrane</location>
        <topology evidence="10">Multi-pass membrane protein</topology>
    </subcellularLocation>
    <subcellularLocation>
        <location evidence="10">Bacterial flagellum basal body</location>
    </subcellularLocation>
</comment>
<sequence length="259" mass="28504">MPMGIDIHAMTAPLFALWLPFVRILSFLHFCPVIRHKAFTRKAKIGTALLLAILITPMISQPVVSEELLSIENLLLAGEQILWGWLFGSMLHLVLAALEAAGQILSMNMGLGMAMMNDPTSGASTAVISQIIFTFSVLIFFTLNGHLLFVTILLKSFSSWPIGEAINDFSLRSLALSLGWILSSATLLALPTTFIMLIVQGSFGLLNRISPTLNLFSLGFPIGMLFGLLCLLLLAINIPDHYLHLTNEILTQFERMKVH</sequence>
<evidence type="ECO:0000256" key="9">
    <source>
        <dbReference type="NCBIfam" id="TIGR01400"/>
    </source>
</evidence>
<dbReference type="KEGG" id="ypy:YPK_0704"/>
<dbReference type="PANTHER" id="PTHR30065">
    <property type="entry name" value="FLAGELLAR BIOSYNTHETIC PROTEIN FLIR"/>
    <property type="match status" value="1"/>
</dbReference>
<reference evidence="11" key="1">
    <citation type="submission" date="2008-02" db="EMBL/GenBank/DDBJ databases">
        <title>Complete sequence of Yersinia pseudotuberculosis YPIII.</title>
        <authorList>
            <consortium name="US DOE Joint Genome Institute"/>
            <person name="Challacombe J.F."/>
            <person name="Bruce D."/>
            <person name="Detter J.C."/>
            <person name="Green L."/>
            <person name="Land M."/>
            <person name="Munk C."/>
            <person name="Lindler L.E."/>
            <person name="Nikolich M.P."/>
            <person name="Brettin T."/>
        </authorList>
    </citation>
    <scope>NUCLEOTIDE SEQUENCE</scope>
    <source>
        <strain evidence="11">YPIII</strain>
    </source>
</reference>
<evidence type="ECO:0000256" key="8">
    <source>
        <dbReference type="ARBA" id="ARBA00023143"/>
    </source>
</evidence>
<dbReference type="GO" id="GO:0005886">
    <property type="term" value="C:plasma membrane"/>
    <property type="evidence" value="ECO:0007669"/>
    <property type="project" value="UniProtKB-SubCell"/>
</dbReference>
<evidence type="ECO:0000256" key="4">
    <source>
        <dbReference type="ARBA" id="ARBA00022475"/>
    </source>
</evidence>
<dbReference type="AlphaFoldDB" id="A0A0H3AZP7"/>
<dbReference type="InterPro" id="IPR006303">
    <property type="entry name" value="FliR"/>
</dbReference>
<evidence type="ECO:0000256" key="5">
    <source>
        <dbReference type="ARBA" id="ARBA00022692"/>
    </source>
</evidence>
<dbReference type="NCBIfam" id="TIGR01400">
    <property type="entry name" value="fliR"/>
    <property type="match status" value="1"/>
</dbReference>
<evidence type="ECO:0000256" key="6">
    <source>
        <dbReference type="ARBA" id="ARBA00022989"/>
    </source>
</evidence>
<name>A0A0H3AZP7_YERPY</name>
<evidence type="ECO:0000256" key="1">
    <source>
        <dbReference type="ARBA" id="ARBA00002578"/>
    </source>
</evidence>
<dbReference type="PANTHER" id="PTHR30065:SF8">
    <property type="entry name" value="FLAGELLAR BIOSYNTHETIC PROTEIN FLIR"/>
    <property type="match status" value="1"/>
</dbReference>
<keyword evidence="11" id="KW-0282">Flagellum</keyword>
<feature type="transmembrane region" description="Helical" evidence="10">
    <location>
        <begin position="174"/>
        <end position="199"/>
    </location>
</feature>
<dbReference type="GO" id="GO:0006605">
    <property type="term" value="P:protein targeting"/>
    <property type="evidence" value="ECO:0007669"/>
    <property type="project" value="UniProtKB-UniRule"/>
</dbReference>
<gene>
    <name evidence="11" type="ordered locus">YPK_0704</name>
</gene>
<evidence type="ECO:0000256" key="10">
    <source>
        <dbReference type="RuleBase" id="RU362071"/>
    </source>
</evidence>
<comment type="function">
    <text evidence="1 10">Role in flagellar biosynthesis.</text>
</comment>
<dbReference type="PRINTS" id="PR00953">
    <property type="entry name" value="TYPE3IMRPROT"/>
</dbReference>
<evidence type="ECO:0000256" key="7">
    <source>
        <dbReference type="ARBA" id="ARBA00023136"/>
    </source>
</evidence>
<evidence type="ECO:0000313" key="11">
    <source>
        <dbReference type="EMBL" id="ACA67005.1"/>
    </source>
</evidence>